<keyword evidence="2" id="KW-1185">Reference proteome</keyword>
<evidence type="ECO:0000313" key="2">
    <source>
        <dbReference type="Proteomes" id="UP001367508"/>
    </source>
</evidence>
<name>A0AAN9KYP9_CANGL</name>
<evidence type="ECO:0000313" key="1">
    <source>
        <dbReference type="EMBL" id="KAK7324369.1"/>
    </source>
</evidence>
<gene>
    <name evidence="1" type="ORF">VNO77_27903</name>
</gene>
<dbReference type="Proteomes" id="UP001367508">
    <property type="component" value="Unassembled WGS sequence"/>
</dbReference>
<dbReference type="EMBL" id="JAYMYQ010000006">
    <property type="protein sequence ID" value="KAK7324369.1"/>
    <property type="molecule type" value="Genomic_DNA"/>
</dbReference>
<accession>A0AAN9KYP9</accession>
<organism evidence="1 2">
    <name type="scientific">Canavalia gladiata</name>
    <name type="common">Sword bean</name>
    <name type="synonym">Dolichos gladiatus</name>
    <dbReference type="NCBI Taxonomy" id="3824"/>
    <lineage>
        <taxon>Eukaryota</taxon>
        <taxon>Viridiplantae</taxon>
        <taxon>Streptophyta</taxon>
        <taxon>Embryophyta</taxon>
        <taxon>Tracheophyta</taxon>
        <taxon>Spermatophyta</taxon>
        <taxon>Magnoliopsida</taxon>
        <taxon>eudicotyledons</taxon>
        <taxon>Gunneridae</taxon>
        <taxon>Pentapetalae</taxon>
        <taxon>rosids</taxon>
        <taxon>fabids</taxon>
        <taxon>Fabales</taxon>
        <taxon>Fabaceae</taxon>
        <taxon>Papilionoideae</taxon>
        <taxon>50 kb inversion clade</taxon>
        <taxon>NPAAA clade</taxon>
        <taxon>indigoferoid/millettioid clade</taxon>
        <taxon>Phaseoleae</taxon>
        <taxon>Canavalia</taxon>
    </lineage>
</organism>
<protein>
    <submittedName>
        <fullName evidence="1">Uncharacterized protein</fullName>
    </submittedName>
</protein>
<comment type="caution">
    <text evidence="1">The sequence shown here is derived from an EMBL/GenBank/DDBJ whole genome shotgun (WGS) entry which is preliminary data.</text>
</comment>
<dbReference type="AlphaFoldDB" id="A0AAN9KYP9"/>
<reference evidence="1 2" key="1">
    <citation type="submission" date="2024-01" db="EMBL/GenBank/DDBJ databases">
        <title>The genomes of 5 underutilized Papilionoideae crops provide insights into root nodulation and disease resistanc.</title>
        <authorList>
            <person name="Jiang F."/>
        </authorList>
    </citation>
    <scope>NUCLEOTIDE SEQUENCE [LARGE SCALE GENOMIC DNA]</scope>
    <source>
        <strain evidence="1">LVBAO_FW01</strain>
        <tissue evidence="1">Leaves</tissue>
    </source>
</reference>
<sequence length="80" mass="9032">MSSFSSKSLMKNFVKNTHLSSLLSRFSPVTTIDNDKQRQVFLFLGGGVTPILTQNLTLRHKNPNASRFPSVFYAHNKETC</sequence>
<proteinExistence type="predicted"/>